<evidence type="ECO:0000259" key="3">
    <source>
        <dbReference type="Pfam" id="PF01571"/>
    </source>
</evidence>
<dbReference type="InterPro" id="IPR041117">
    <property type="entry name" value="SoxA_A3"/>
</dbReference>
<organism evidence="6">
    <name type="scientific">marine metagenome</name>
    <dbReference type="NCBI Taxonomy" id="408172"/>
    <lineage>
        <taxon>unclassified sequences</taxon>
        <taxon>metagenomes</taxon>
        <taxon>ecological metagenomes</taxon>
    </lineage>
</organism>
<feature type="domain" description="GCVT N-terminal" evidence="3">
    <location>
        <begin position="512"/>
        <end position="784"/>
    </location>
</feature>
<dbReference type="SUPFAM" id="SSF101790">
    <property type="entry name" value="Aminomethyltransferase beta-barrel domain"/>
    <property type="match status" value="1"/>
</dbReference>
<protein>
    <recommendedName>
        <fullName evidence="7">Sarcosine oxidase subunit alpha</fullName>
    </recommendedName>
</protein>
<dbReference type="EMBL" id="UINC01002879">
    <property type="protein sequence ID" value="SVA01193.1"/>
    <property type="molecule type" value="Genomic_DNA"/>
</dbReference>
<evidence type="ECO:0000313" key="6">
    <source>
        <dbReference type="EMBL" id="SVA01193.1"/>
    </source>
</evidence>
<feature type="domain" description="SoxA A3" evidence="5">
    <location>
        <begin position="414"/>
        <end position="498"/>
    </location>
</feature>
<dbReference type="PANTHER" id="PTHR43757:SF2">
    <property type="entry name" value="AMINOMETHYLTRANSFERASE, MITOCHONDRIAL"/>
    <property type="match status" value="1"/>
</dbReference>
<dbReference type="SUPFAM" id="SSF51905">
    <property type="entry name" value="FAD/NAD(P)-binding domain"/>
    <property type="match status" value="1"/>
</dbReference>
<evidence type="ECO:0000259" key="4">
    <source>
        <dbReference type="Pfam" id="PF08669"/>
    </source>
</evidence>
<dbReference type="Gene3D" id="3.50.50.60">
    <property type="entry name" value="FAD/NAD(P)-binding domain"/>
    <property type="match status" value="1"/>
</dbReference>
<comment type="similarity">
    <text evidence="1">Belongs to the GcvT family.</text>
</comment>
<reference evidence="6" key="1">
    <citation type="submission" date="2018-05" db="EMBL/GenBank/DDBJ databases">
        <authorList>
            <person name="Lanie J.A."/>
            <person name="Ng W.-L."/>
            <person name="Kazmierczak K.M."/>
            <person name="Andrzejewski T.M."/>
            <person name="Davidsen T.M."/>
            <person name="Wayne K.J."/>
            <person name="Tettelin H."/>
            <person name="Glass J.I."/>
            <person name="Rusch D."/>
            <person name="Podicherti R."/>
            <person name="Tsui H.-C.T."/>
            <person name="Winkler M.E."/>
        </authorList>
    </citation>
    <scope>NUCLEOTIDE SEQUENCE</scope>
</reference>
<dbReference type="Gene3D" id="3.30.1360.120">
    <property type="entry name" value="Probable tRNA modification gtpase trme, domain 1"/>
    <property type="match status" value="1"/>
</dbReference>
<dbReference type="InterPro" id="IPR036188">
    <property type="entry name" value="FAD/NAD-bd_sf"/>
</dbReference>
<keyword evidence="2" id="KW-0560">Oxidoreductase</keyword>
<dbReference type="Pfam" id="PF13450">
    <property type="entry name" value="NAD_binding_8"/>
    <property type="match status" value="1"/>
</dbReference>
<name>A0A381SIV4_9ZZZZ</name>
<dbReference type="AlphaFoldDB" id="A0A381SIV4"/>
<gene>
    <name evidence="6" type="ORF">METZ01_LOCUS54047</name>
</gene>
<dbReference type="Pfam" id="PF08669">
    <property type="entry name" value="GCV_T_C"/>
    <property type="match status" value="1"/>
</dbReference>
<dbReference type="InterPro" id="IPR013977">
    <property type="entry name" value="GcvT_C"/>
</dbReference>
<dbReference type="GO" id="GO:0005739">
    <property type="term" value="C:mitochondrion"/>
    <property type="evidence" value="ECO:0007669"/>
    <property type="project" value="TreeGrafter"/>
</dbReference>
<dbReference type="InterPro" id="IPR028896">
    <property type="entry name" value="GcvT/YgfZ/DmdA"/>
</dbReference>
<feature type="non-terminal residue" evidence="6">
    <location>
        <position position="1"/>
    </location>
</feature>
<dbReference type="Pfam" id="PF17806">
    <property type="entry name" value="SO_alpha_A3"/>
    <property type="match status" value="1"/>
</dbReference>
<evidence type="ECO:0000256" key="1">
    <source>
        <dbReference type="ARBA" id="ARBA00008609"/>
    </source>
</evidence>
<dbReference type="Pfam" id="PF01571">
    <property type="entry name" value="GCV_T"/>
    <property type="match status" value="1"/>
</dbReference>
<evidence type="ECO:0008006" key="7">
    <source>
        <dbReference type="Google" id="ProtNLM"/>
    </source>
</evidence>
<proteinExistence type="inferred from homology"/>
<dbReference type="PANTHER" id="PTHR43757">
    <property type="entry name" value="AMINOMETHYLTRANSFERASE"/>
    <property type="match status" value="1"/>
</dbReference>
<dbReference type="InterPro" id="IPR029043">
    <property type="entry name" value="GcvT/YgfZ_C"/>
</dbReference>
<dbReference type="GO" id="GO:0016491">
    <property type="term" value="F:oxidoreductase activity"/>
    <property type="evidence" value="ECO:0007669"/>
    <property type="project" value="UniProtKB-KW"/>
</dbReference>
<dbReference type="SUPFAM" id="SSF103025">
    <property type="entry name" value="Folate-binding domain"/>
    <property type="match status" value="1"/>
</dbReference>
<dbReference type="InterPro" id="IPR006222">
    <property type="entry name" value="GCVT_N"/>
</dbReference>
<accession>A0A381SIV4</accession>
<feature type="domain" description="Aminomethyltransferase C-terminal" evidence="4">
    <location>
        <begin position="804"/>
        <end position="894"/>
    </location>
</feature>
<evidence type="ECO:0000256" key="2">
    <source>
        <dbReference type="ARBA" id="ARBA00023002"/>
    </source>
</evidence>
<evidence type="ECO:0000259" key="5">
    <source>
        <dbReference type="Pfam" id="PF17806"/>
    </source>
</evidence>
<sequence>VESQNRWPSLKNDIGSINNLFSPLFSAGFYYKTFMGPKGFWKKVYEPLIRKTAGLGKPPKKFKSKSIHFYHNVDIVIVGAGLSGLLAAKKLVDTEHDVLLIEQDNFLGGILKNTKKIKTINGQKVNEWLKKTETLIKNSKNINVLKNTTVTTYNFSNHLVALEDKSVGNLQEKNKPELVLHKIRTKHAILANGHIERFISFRNNDLPGVMLAASFEKYIHRYGVIPDNSPVIFTNNSSTFSLVKSLIDLGCKPQAYVDAREKKQIEKKTLDLLDTHNIPTYIKSEIEGCDGKNKVEEVSIRTKKNNITKIKTSMLCVSGGLNPDIHLFTQSRGLIKWDSTQLVFKPNSSFQNTITLGSVSGNFSYKKTSEEVNKKLNFLEETKNLEVKLDINDFEKFNIKELWETKHAKKSLWSKSFADLQNDVTTRDLKQAVLEGFDRIEHLKRFTTNSMGTDQGKISSVNSLGIVSKILKKNISEVGTTIYRPPYTPVSFSAIAGRSTYKFYDPERKTPIHPWHVNNNAVFEDVGQWKRPWYFKKHDGETMYEAVQRESKQVRRTAGILDGTTLGKIEIKGKDALTFMNLVYTNDFSKTKPMSGKYALMLGEDGMVKDDGIVCKINDQHFIATTTTGGAMNVLSHMEEYAQTEWPNLNVYMNSVTEQFATFNISGPKSRIILSRVFSDIDFSNEKFPFMTFNKFNYLETEIRILRASFTGEIGYEVYVPPKYALALWEKIFYYSKDFDLVPYGTETMHLLRAEKGYIIVGQDTDGTVTPIDLNLNWMIGKNKKDFIGKRSLIRSDIVKENRKQLVGIVPLNKSENIEEGQHIIESETLSTPIRKPVKMLGHITSSYYSPTLDHCVAMALIKGGHKLIGGKAFVSTPNLKTIPVQIVKPAFVDPKNEKLLS</sequence>
<dbReference type="InterPro" id="IPR027266">
    <property type="entry name" value="TrmE/GcvT-like"/>
</dbReference>